<feature type="transmembrane region" description="Helical" evidence="6">
    <location>
        <begin position="194"/>
        <end position="213"/>
    </location>
</feature>
<feature type="transmembrane region" description="Helical" evidence="6">
    <location>
        <begin position="255"/>
        <end position="279"/>
    </location>
</feature>
<feature type="transmembrane region" description="Helical" evidence="6">
    <location>
        <begin position="219"/>
        <end position="235"/>
    </location>
</feature>
<dbReference type="STRING" id="1126833.VN24_23435"/>
<dbReference type="GO" id="GO:0022857">
    <property type="term" value="F:transmembrane transporter activity"/>
    <property type="evidence" value="ECO:0007669"/>
    <property type="project" value="InterPro"/>
</dbReference>
<feature type="transmembrane region" description="Helical" evidence="6">
    <location>
        <begin position="165"/>
        <end position="182"/>
    </location>
</feature>
<feature type="transmembrane region" description="Helical" evidence="6">
    <location>
        <begin position="415"/>
        <end position="444"/>
    </location>
</feature>
<name>A0A0D5NP77_9BACL</name>
<reference evidence="8 9" key="1">
    <citation type="journal article" date="2015" name="J. Biotechnol.">
        <title>Complete genome sequence of Paenibacillus beijingensis 7188(T) (=DSM 24997(T)), a novel rhizobacterium from jujube garden soil.</title>
        <authorList>
            <person name="Kwak Y."/>
            <person name="Shin J.H."/>
        </authorList>
    </citation>
    <scope>NUCLEOTIDE SEQUENCE [LARGE SCALE GENOMIC DNA]</scope>
    <source>
        <strain evidence="8 9">DSM 24997</strain>
    </source>
</reference>
<keyword evidence="4 6" id="KW-1133">Transmembrane helix</keyword>
<keyword evidence="9" id="KW-1185">Reference proteome</keyword>
<dbReference type="Pfam" id="PF07690">
    <property type="entry name" value="MFS_1"/>
    <property type="match status" value="1"/>
</dbReference>
<dbReference type="RefSeq" id="WP_045672395.1">
    <property type="nucleotide sequence ID" value="NZ_CP011058.1"/>
</dbReference>
<dbReference type="PANTHER" id="PTHR42718">
    <property type="entry name" value="MAJOR FACILITATOR SUPERFAMILY MULTIDRUG TRANSPORTER MFSC"/>
    <property type="match status" value="1"/>
</dbReference>
<accession>A0A0D5NP77</accession>
<evidence type="ECO:0000256" key="1">
    <source>
        <dbReference type="ARBA" id="ARBA00004651"/>
    </source>
</evidence>
<sequence length="465" mass="50966">MEEEIRQQNGEKLIRILMMTLTLSVISAFMFNIVLPQIRDEFDLTTSEVSWMSSAYTLIYAIGSVTYGKLADRYRLKNLLTFGLLLFAFGSLIGLFSQTFGMVLFGRCLQAMGAAVVPATAMLIPVRYFAPERRGAAIGTATVGMALGNALAPVIAAFVVSVTNWRWLFALPLLILLTLPFYRKYLDDEQGRPVKMDWIGGGLLAVTVAMLLLSVTNGTWSFAACGLLTLALFIARTRSADEPFIEPRLFRNRRYTLGLSIVFLVSGIGFSLVFLTPQLLAQVHELPPERIGFAMVPAAIAMALLGKTTGTMADSRGHVYVFYLASGSLIASFGLLSTFTAISPFIIAVFLIFGNVGQSSMLIAMSKSISTTLPKEHTGVGMGIFSLLNFISSAMAAGLYSRMVDLGSDFRLNPVYFYTGGVVFSNIYFVLAALHVAILVFYYFQFGRERERVSGHLVVNRSKQG</sequence>
<feature type="transmembrane region" description="Helical" evidence="6">
    <location>
        <begin position="12"/>
        <end position="34"/>
    </location>
</feature>
<evidence type="ECO:0000256" key="5">
    <source>
        <dbReference type="ARBA" id="ARBA00023136"/>
    </source>
</evidence>
<dbReference type="SUPFAM" id="SSF103473">
    <property type="entry name" value="MFS general substrate transporter"/>
    <property type="match status" value="1"/>
</dbReference>
<keyword evidence="5 6" id="KW-0472">Membrane</keyword>
<dbReference type="PATRIC" id="fig|1126833.4.peg.5157"/>
<comment type="subcellular location">
    <subcellularLocation>
        <location evidence="1">Cell membrane</location>
        <topology evidence="1">Multi-pass membrane protein</topology>
    </subcellularLocation>
</comment>
<feature type="transmembrane region" description="Helical" evidence="6">
    <location>
        <begin position="136"/>
        <end position="159"/>
    </location>
</feature>
<dbReference type="Gene3D" id="1.20.1250.20">
    <property type="entry name" value="MFS general substrate transporter like domains"/>
    <property type="match status" value="1"/>
</dbReference>
<evidence type="ECO:0000313" key="9">
    <source>
        <dbReference type="Proteomes" id="UP000032633"/>
    </source>
</evidence>
<keyword evidence="2" id="KW-0813">Transport</keyword>
<feature type="transmembrane region" description="Helical" evidence="6">
    <location>
        <begin position="79"/>
        <end position="98"/>
    </location>
</feature>
<keyword evidence="3 6" id="KW-0812">Transmembrane</keyword>
<dbReference type="EMBL" id="CP011058">
    <property type="protein sequence ID" value="AJY76970.1"/>
    <property type="molecule type" value="Genomic_DNA"/>
</dbReference>
<feature type="transmembrane region" description="Helical" evidence="6">
    <location>
        <begin position="104"/>
        <end position="124"/>
    </location>
</feature>
<dbReference type="InterPro" id="IPR011701">
    <property type="entry name" value="MFS"/>
</dbReference>
<dbReference type="Proteomes" id="UP000032633">
    <property type="component" value="Chromosome"/>
</dbReference>
<protein>
    <submittedName>
        <fullName evidence="8">Antiporter</fullName>
    </submittedName>
</protein>
<dbReference type="OrthoDB" id="2403626at2"/>
<organism evidence="8 9">
    <name type="scientific">Paenibacillus beijingensis</name>
    <dbReference type="NCBI Taxonomy" id="1126833"/>
    <lineage>
        <taxon>Bacteria</taxon>
        <taxon>Bacillati</taxon>
        <taxon>Bacillota</taxon>
        <taxon>Bacilli</taxon>
        <taxon>Bacillales</taxon>
        <taxon>Paenibacillaceae</taxon>
        <taxon>Paenibacillus</taxon>
    </lineage>
</organism>
<dbReference type="InterPro" id="IPR020846">
    <property type="entry name" value="MFS_dom"/>
</dbReference>
<evidence type="ECO:0000256" key="6">
    <source>
        <dbReference type="SAM" id="Phobius"/>
    </source>
</evidence>
<dbReference type="InterPro" id="IPR036259">
    <property type="entry name" value="MFS_trans_sf"/>
</dbReference>
<feature type="transmembrane region" description="Helical" evidence="6">
    <location>
        <begin position="320"/>
        <end position="339"/>
    </location>
</feature>
<feature type="transmembrane region" description="Helical" evidence="6">
    <location>
        <begin position="378"/>
        <end position="400"/>
    </location>
</feature>
<dbReference type="CDD" id="cd17321">
    <property type="entry name" value="MFS_MMR_MDR_like"/>
    <property type="match status" value="1"/>
</dbReference>
<dbReference type="PROSITE" id="PS50850">
    <property type="entry name" value="MFS"/>
    <property type="match status" value="1"/>
</dbReference>
<feature type="transmembrane region" description="Helical" evidence="6">
    <location>
        <begin position="49"/>
        <end position="67"/>
    </location>
</feature>
<feature type="transmembrane region" description="Helical" evidence="6">
    <location>
        <begin position="345"/>
        <end position="366"/>
    </location>
</feature>
<dbReference type="PANTHER" id="PTHR42718:SF9">
    <property type="entry name" value="MAJOR FACILITATOR SUPERFAMILY MULTIDRUG TRANSPORTER MFSC"/>
    <property type="match status" value="1"/>
</dbReference>
<evidence type="ECO:0000256" key="2">
    <source>
        <dbReference type="ARBA" id="ARBA00022448"/>
    </source>
</evidence>
<dbReference type="KEGG" id="pbj:VN24_23435"/>
<evidence type="ECO:0000313" key="8">
    <source>
        <dbReference type="EMBL" id="AJY76970.1"/>
    </source>
</evidence>
<reference evidence="9" key="2">
    <citation type="submission" date="2015-03" db="EMBL/GenBank/DDBJ databases">
        <title>Genome sequence of Paenibacillus beijingensis strain DSM 24997T.</title>
        <authorList>
            <person name="Kwak Y."/>
            <person name="Shin J.-H."/>
        </authorList>
    </citation>
    <scope>NUCLEOTIDE SEQUENCE [LARGE SCALE GENOMIC DNA]</scope>
    <source>
        <strain evidence="9">DSM 24997</strain>
    </source>
</reference>
<proteinExistence type="predicted"/>
<feature type="domain" description="Major facilitator superfamily (MFS) profile" evidence="7">
    <location>
        <begin position="13"/>
        <end position="450"/>
    </location>
</feature>
<dbReference type="HOGENOM" id="CLU_000960_3_0_9"/>
<gene>
    <name evidence="8" type="ORF">VN24_23435</name>
</gene>
<evidence type="ECO:0000259" key="7">
    <source>
        <dbReference type="PROSITE" id="PS50850"/>
    </source>
</evidence>
<dbReference type="Gene3D" id="1.20.1720.10">
    <property type="entry name" value="Multidrug resistance protein D"/>
    <property type="match status" value="1"/>
</dbReference>
<evidence type="ECO:0000256" key="3">
    <source>
        <dbReference type="ARBA" id="ARBA00022692"/>
    </source>
</evidence>
<dbReference type="GO" id="GO:0005886">
    <property type="term" value="C:plasma membrane"/>
    <property type="evidence" value="ECO:0007669"/>
    <property type="project" value="UniProtKB-SubCell"/>
</dbReference>
<feature type="transmembrane region" description="Helical" evidence="6">
    <location>
        <begin position="291"/>
        <end position="308"/>
    </location>
</feature>
<dbReference type="PRINTS" id="PR01036">
    <property type="entry name" value="TCRTETB"/>
</dbReference>
<evidence type="ECO:0000256" key="4">
    <source>
        <dbReference type="ARBA" id="ARBA00022989"/>
    </source>
</evidence>
<dbReference type="AlphaFoldDB" id="A0A0D5NP77"/>